<dbReference type="PANTHER" id="PTHR45947">
    <property type="entry name" value="SULFOQUINOVOSYL TRANSFERASE SQD2"/>
    <property type="match status" value="1"/>
</dbReference>
<evidence type="ECO:0000313" key="3">
    <source>
        <dbReference type="EMBL" id="KRL89629.1"/>
    </source>
</evidence>
<sequence>MEKGNKFKQKIKILHIPTSGVNAGGITKFIIDTMTEMQIDNEVSCYILSPYKVSPFFKKLLKQSNKSLIVIEGRSKNPVGYFFKILNYIKKNNFDIVHVHGSSSLMAVEILAAKAAGVQVRIAHSHNTTCSHKFLNNMLKPVFLKNKTHALACSQEAGKWLFGSKNFEVIHNGIDLKKFEFSNLNRSAIRSKLGIEKDTFVIGHVGHFNYQKNHEFLVDVFKKIEQKRPNSALILIGTGKLENKIRAQVEQLHLNEKVFFIGNIDDVYKWLSAMDVFFT</sequence>
<dbReference type="AlphaFoldDB" id="A0A0R1U8H8"/>
<reference evidence="3 4" key="1">
    <citation type="journal article" date="2015" name="Genome Announc.">
        <title>Expanding the biotechnology potential of lactobacilli through comparative genomics of 213 strains and associated genera.</title>
        <authorList>
            <person name="Sun Z."/>
            <person name="Harris H.M."/>
            <person name="McCann A."/>
            <person name="Guo C."/>
            <person name="Argimon S."/>
            <person name="Zhang W."/>
            <person name="Yang X."/>
            <person name="Jeffery I.B."/>
            <person name="Cooney J.C."/>
            <person name="Kagawa T.F."/>
            <person name="Liu W."/>
            <person name="Song Y."/>
            <person name="Salvetti E."/>
            <person name="Wrobel A."/>
            <person name="Rasinkangas P."/>
            <person name="Parkhill J."/>
            <person name="Rea M.C."/>
            <person name="O'Sullivan O."/>
            <person name="Ritari J."/>
            <person name="Douillard F.P."/>
            <person name="Paul Ross R."/>
            <person name="Yang R."/>
            <person name="Briner A.E."/>
            <person name="Felis G.E."/>
            <person name="de Vos W.M."/>
            <person name="Barrangou R."/>
            <person name="Klaenhammer T.R."/>
            <person name="Caufield P.W."/>
            <person name="Cui Y."/>
            <person name="Zhang H."/>
            <person name="O'Toole P.W."/>
        </authorList>
    </citation>
    <scope>NUCLEOTIDE SEQUENCE [LARGE SCALE GENOMIC DNA]</scope>
    <source>
        <strain evidence="3 4">DSM 16043</strain>
    </source>
</reference>
<dbReference type="EMBL" id="AZFM01000020">
    <property type="protein sequence ID" value="KRL89629.1"/>
    <property type="molecule type" value="Genomic_DNA"/>
</dbReference>
<feature type="domain" description="Glycosyltransferase subfamily 4-like N-terminal" evidence="2">
    <location>
        <begin position="24"/>
        <end position="177"/>
    </location>
</feature>
<dbReference type="Proteomes" id="UP000051036">
    <property type="component" value="Unassembled WGS sequence"/>
</dbReference>
<accession>A0A0R1U8H8</accession>
<name>A0A0R1U8H8_9LACO</name>
<evidence type="ECO:0000259" key="2">
    <source>
        <dbReference type="Pfam" id="PF13439"/>
    </source>
</evidence>
<dbReference type="RefSeq" id="WP_057799050.1">
    <property type="nucleotide sequence ID" value="NZ_AZFM01000020.1"/>
</dbReference>
<organism evidence="3 4">
    <name type="scientific">Lactobacillus kalixensis DSM 16043</name>
    <dbReference type="NCBI Taxonomy" id="1423763"/>
    <lineage>
        <taxon>Bacteria</taxon>
        <taxon>Bacillati</taxon>
        <taxon>Bacillota</taxon>
        <taxon>Bacilli</taxon>
        <taxon>Lactobacillales</taxon>
        <taxon>Lactobacillaceae</taxon>
        <taxon>Lactobacillus</taxon>
    </lineage>
</organism>
<dbReference type="Pfam" id="PF13439">
    <property type="entry name" value="Glyco_transf_4"/>
    <property type="match status" value="1"/>
</dbReference>
<dbReference type="SUPFAM" id="SSF53756">
    <property type="entry name" value="UDP-Glycosyltransferase/glycogen phosphorylase"/>
    <property type="match status" value="1"/>
</dbReference>
<dbReference type="Gene3D" id="3.40.50.2000">
    <property type="entry name" value="Glycogen Phosphorylase B"/>
    <property type="match status" value="2"/>
</dbReference>
<dbReference type="Pfam" id="PF00534">
    <property type="entry name" value="Glycos_transf_1"/>
    <property type="match status" value="1"/>
</dbReference>
<dbReference type="InterPro" id="IPR050194">
    <property type="entry name" value="Glycosyltransferase_grp1"/>
</dbReference>
<keyword evidence="4" id="KW-1185">Reference proteome</keyword>
<dbReference type="InterPro" id="IPR028098">
    <property type="entry name" value="Glyco_trans_4-like_N"/>
</dbReference>
<dbReference type="GO" id="GO:0016757">
    <property type="term" value="F:glycosyltransferase activity"/>
    <property type="evidence" value="ECO:0007669"/>
    <property type="project" value="InterPro"/>
</dbReference>
<dbReference type="PATRIC" id="fig|1423763.3.peg.738"/>
<feature type="domain" description="Glycosyl transferase family 1" evidence="1">
    <location>
        <begin position="186"/>
        <end position="278"/>
    </location>
</feature>
<proteinExistence type="predicted"/>
<dbReference type="STRING" id="1423763.FC46_GL000732"/>
<dbReference type="PANTHER" id="PTHR45947:SF3">
    <property type="entry name" value="SULFOQUINOVOSYL TRANSFERASE SQD2"/>
    <property type="match status" value="1"/>
</dbReference>
<keyword evidence="3" id="KW-0808">Transferase</keyword>
<gene>
    <name evidence="3" type="ORF">FC46_GL000732</name>
</gene>
<evidence type="ECO:0000259" key="1">
    <source>
        <dbReference type="Pfam" id="PF00534"/>
    </source>
</evidence>
<comment type="caution">
    <text evidence="3">The sequence shown here is derived from an EMBL/GenBank/DDBJ whole genome shotgun (WGS) entry which is preliminary data.</text>
</comment>
<protein>
    <submittedName>
        <fullName evidence="3">Glycosyltransferase, group 1 family protein</fullName>
    </submittedName>
</protein>
<evidence type="ECO:0000313" key="4">
    <source>
        <dbReference type="Proteomes" id="UP000051036"/>
    </source>
</evidence>
<dbReference type="OrthoDB" id="9804196at2"/>
<dbReference type="InterPro" id="IPR001296">
    <property type="entry name" value="Glyco_trans_1"/>
</dbReference>